<dbReference type="eggNOG" id="COG0645">
    <property type="taxonomic scope" value="Bacteria"/>
</dbReference>
<dbReference type="OrthoDB" id="6182772at2"/>
<gene>
    <name evidence="1" type="ordered locus">VC0395_A1215</name>
</gene>
<reference evidence="1 2" key="1">
    <citation type="submission" date="2007-03" db="EMBL/GenBank/DDBJ databases">
        <authorList>
            <person name="Heidelberg J."/>
        </authorList>
    </citation>
    <scope>NUCLEOTIDE SEQUENCE [LARGE SCALE GENOMIC DNA]</scope>
    <source>
        <strain evidence="2">ATCC 39541 / Classical Ogawa 395 / O395</strain>
    </source>
</reference>
<evidence type="ECO:0000313" key="2">
    <source>
        <dbReference type="Proteomes" id="UP000000249"/>
    </source>
</evidence>
<dbReference type="KEGG" id="vcr:VC395_1726"/>
<proteinExistence type="predicted"/>
<dbReference type="Gene3D" id="3.40.50.300">
    <property type="entry name" value="P-loop containing nucleotide triphosphate hydrolases"/>
    <property type="match status" value="1"/>
</dbReference>
<name>A0A0H3AJ54_VIBC3</name>
<dbReference type="InterPro" id="IPR026302">
    <property type="entry name" value="NEDD4-bd_p2"/>
</dbReference>
<dbReference type="SUPFAM" id="SSF52540">
    <property type="entry name" value="P-loop containing nucleoside triphosphate hydrolases"/>
    <property type="match status" value="1"/>
</dbReference>
<protein>
    <recommendedName>
        <fullName evidence="3">NEDD4-binding protein</fullName>
    </recommendedName>
</protein>
<dbReference type="EMBL" id="CP000627">
    <property type="protein sequence ID" value="ABQ21182.1"/>
    <property type="molecule type" value="Genomic_DNA"/>
</dbReference>
<dbReference type="PANTHER" id="PTHR13308:SF40">
    <property type="entry name" value="NEDD4-BINDING PROTEIN 2-LIKE 1"/>
    <property type="match status" value="1"/>
</dbReference>
<dbReference type="AlphaFoldDB" id="A0A0H3AJ54"/>
<dbReference type="PATRIC" id="fig|345073.21.peg.1671"/>
<evidence type="ECO:0000313" key="1">
    <source>
        <dbReference type="EMBL" id="ABQ21182.1"/>
    </source>
</evidence>
<dbReference type="KEGG" id="vco:VC0395_A1215"/>
<dbReference type="InterPro" id="IPR027417">
    <property type="entry name" value="P-loop_NTPase"/>
</dbReference>
<dbReference type="PANTHER" id="PTHR13308">
    <property type="entry name" value="NEDD4-BINDING PROTEIN 2-LIKE 1"/>
    <property type="match status" value="1"/>
</dbReference>
<accession>A0A0H3AJ54</accession>
<organism evidence="1 2">
    <name type="scientific">Vibrio cholerae serotype O1 (strain ATCC 39541 / Classical Ogawa 395 / O395)</name>
    <dbReference type="NCBI Taxonomy" id="345073"/>
    <lineage>
        <taxon>Bacteria</taxon>
        <taxon>Pseudomonadati</taxon>
        <taxon>Pseudomonadota</taxon>
        <taxon>Gammaproteobacteria</taxon>
        <taxon>Vibrionales</taxon>
        <taxon>Vibrionaceae</taxon>
        <taxon>Vibrio</taxon>
    </lineage>
</organism>
<sequence length="149" mass="17424">MSIAKCNEPQSKLVSLGTIDYCESSMRPHLTLIRGLPGSGKSTLAKTLSAVHLEADMYFVNPQGEYHFRPEHLAQAHEWCQQQTEYWLQQGKDVVVSNTFVRHWEMAVYRKLARQYRAKLTILVCRERYQNVHGVDEATVERMRQQWQE</sequence>
<dbReference type="Proteomes" id="UP000000249">
    <property type="component" value="Chromosome 1"/>
</dbReference>
<evidence type="ECO:0008006" key="3">
    <source>
        <dbReference type="Google" id="ProtNLM"/>
    </source>
</evidence>
<dbReference type="Pfam" id="PF13671">
    <property type="entry name" value="AAA_33"/>
    <property type="match status" value="1"/>
</dbReference>